<proteinExistence type="predicted"/>
<evidence type="ECO:0000313" key="3">
    <source>
        <dbReference type="Proteomes" id="UP001589610"/>
    </source>
</evidence>
<dbReference type="PROSITE" id="PS51186">
    <property type="entry name" value="GNAT"/>
    <property type="match status" value="1"/>
</dbReference>
<dbReference type="Gene3D" id="3.40.630.30">
    <property type="match status" value="1"/>
</dbReference>
<organism evidence="2 3">
    <name type="scientific">Streptosporangium vulgare</name>
    <dbReference type="NCBI Taxonomy" id="46190"/>
    <lineage>
        <taxon>Bacteria</taxon>
        <taxon>Bacillati</taxon>
        <taxon>Actinomycetota</taxon>
        <taxon>Actinomycetes</taxon>
        <taxon>Streptosporangiales</taxon>
        <taxon>Streptosporangiaceae</taxon>
        <taxon>Streptosporangium</taxon>
    </lineage>
</organism>
<dbReference type="Proteomes" id="UP001589610">
    <property type="component" value="Unassembled WGS sequence"/>
</dbReference>
<name>A0ABV5TB35_9ACTN</name>
<dbReference type="GO" id="GO:0016746">
    <property type="term" value="F:acyltransferase activity"/>
    <property type="evidence" value="ECO:0007669"/>
    <property type="project" value="UniProtKB-KW"/>
</dbReference>
<comment type="caution">
    <text evidence="2">The sequence shown here is derived from an EMBL/GenBank/DDBJ whole genome shotgun (WGS) entry which is preliminary data.</text>
</comment>
<dbReference type="SUPFAM" id="SSF55729">
    <property type="entry name" value="Acyl-CoA N-acyltransferases (Nat)"/>
    <property type="match status" value="1"/>
</dbReference>
<sequence>MTDIKYQCLTGDDAAEVLSDEYIRLYLENYAEPPYLSGPLYSRERFLERTGRQVKNDSFALVSARDGSELVGFSFGLTFGVDRWWAGEAAPAPAELAGSPRFAVIELDVREDYRWRGIGRRLLETLLAQQDVPYATLLADRDAPAHAMYQRWGWRLVGAVRAAPDARASDALVLDLSKK</sequence>
<keyword evidence="3" id="KW-1185">Reference proteome</keyword>
<accession>A0ABV5TB35</accession>
<protein>
    <submittedName>
        <fullName evidence="2">GNAT family N-acetyltransferase</fullName>
        <ecNumber evidence="2">2.3.-.-</ecNumber>
    </submittedName>
</protein>
<dbReference type="InterPro" id="IPR016181">
    <property type="entry name" value="Acyl_CoA_acyltransferase"/>
</dbReference>
<feature type="domain" description="N-acetyltransferase" evidence="1">
    <location>
        <begin position="9"/>
        <end position="179"/>
    </location>
</feature>
<keyword evidence="2" id="KW-0808">Transferase</keyword>
<dbReference type="Pfam" id="PF00583">
    <property type="entry name" value="Acetyltransf_1"/>
    <property type="match status" value="1"/>
</dbReference>
<dbReference type="EC" id="2.3.-.-" evidence="2"/>
<reference evidence="2 3" key="1">
    <citation type="submission" date="2024-09" db="EMBL/GenBank/DDBJ databases">
        <authorList>
            <person name="Sun Q."/>
            <person name="Mori K."/>
        </authorList>
    </citation>
    <scope>NUCLEOTIDE SEQUENCE [LARGE SCALE GENOMIC DNA]</scope>
    <source>
        <strain evidence="2 3">JCM 3028</strain>
    </source>
</reference>
<keyword evidence="2" id="KW-0012">Acyltransferase</keyword>
<dbReference type="RefSeq" id="WP_344746974.1">
    <property type="nucleotide sequence ID" value="NZ_BAAAWW010000112.1"/>
</dbReference>
<evidence type="ECO:0000313" key="2">
    <source>
        <dbReference type="EMBL" id="MFB9676136.1"/>
    </source>
</evidence>
<dbReference type="InterPro" id="IPR000182">
    <property type="entry name" value="GNAT_dom"/>
</dbReference>
<gene>
    <name evidence="2" type="ORF">ACFFRH_11605</name>
</gene>
<evidence type="ECO:0000259" key="1">
    <source>
        <dbReference type="PROSITE" id="PS51186"/>
    </source>
</evidence>
<dbReference type="EMBL" id="JBHMBS010000004">
    <property type="protein sequence ID" value="MFB9676136.1"/>
    <property type="molecule type" value="Genomic_DNA"/>
</dbReference>